<accession>A0A8A7KGZ3</accession>
<reference evidence="3" key="1">
    <citation type="submission" date="2019-12" db="EMBL/GenBank/DDBJ databases">
        <authorList>
            <person name="zhang j."/>
            <person name="sun C.M."/>
        </authorList>
    </citation>
    <scope>NUCLEOTIDE SEQUENCE</scope>
    <source>
        <strain evidence="3">NS-1</strain>
    </source>
</reference>
<dbReference type="AlphaFoldDB" id="A0A8A7KGZ3"/>
<gene>
    <name evidence="3" type="ORF">GM661_12785</name>
</gene>
<name>A0A8A7KGZ3_9FIRM</name>
<dbReference type="GO" id="GO:0005829">
    <property type="term" value="C:cytosol"/>
    <property type="evidence" value="ECO:0007669"/>
    <property type="project" value="TreeGrafter"/>
</dbReference>
<sequence>MSKKNNADPVTIEIIGNLLLSVAEEMGAALIRSAYSSNIKERKDCSTAIFDAGGNMVAQAEHIPMHLGSMLTIIEEIYKKYPRNELEAGDMFIANDPYTGGGTHLPDITVAAPVFSKNKLIAWVANIAHHSDVGGKVPGSTSGDAVSIFQEGIRILPVRFCKKGEIIKEIRDMILINCRTPEERTGDLQAQVAANKVGVSRILDVYKKYGEDFKIYTKELLDYTEKRLKTAINKVPDGIYSFKDYMDNDGINYEPIPIEVEITVKQDHITFDFSKSSQQVDGPINVTMNGLLATVFYSLKALIDSDIPSNSGIYRVFDVIVPDGLIINSVSPAPVGERIDTCMRVVDVILGAMADAIPQRVIAACNSACTTATFSGIDPRTNEFFVYLETIGGGLGASSSLDGMNGVQVHLTNTSNLPIEALEIEYPLMVERYSLRKDSGGAGKYRGGLGIRRDIKTLADNITFSALADRQEIAPWGLKGGHSGKSGAYYHIYADKKVKLGSKTSDEKLNKGDVISVQTPGSGGYGDPKDRKKEKVIKDYIEDKISPENAKKYYNLELN</sequence>
<protein>
    <submittedName>
        <fullName evidence="3">Hydantoinase B/oxoprolinase family protein</fullName>
    </submittedName>
</protein>
<evidence type="ECO:0000313" key="3">
    <source>
        <dbReference type="EMBL" id="QTL98779.1"/>
    </source>
</evidence>
<dbReference type="InterPro" id="IPR045079">
    <property type="entry name" value="Oxoprolinase-like"/>
</dbReference>
<dbReference type="GO" id="GO:0017168">
    <property type="term" value="F:5-oxoprolinase (ATP-hydrolyzing) activity"/>
    <property type="evidence" value="ECO:0007669"/>
    <property type="project" value="TreeGrafter"/>
</dbReference>
<feature type="region of interest" description="Disordered" evidence="1">
    <location>
        <begin position="511"/>
        <end position="531"/>
    </location>
</feature>
<dbReference type="Pfam" id="PF02538">
    <property type="entry name" value="Hydantoinase_B"/>
    <property type="match status" value="1"/>
</dbReference>
<dbReference type="PANTHER" id="PTHR11365">
    <property type="entry name" value="5-OXOPROLINASE RELATED"/>
    <property type="match status" value="1"/>
</dbReference>
<proteinExistence type="predicted"/>
<dbReference type="RefSeq" id="WP_230867174.1">
    <property type="nucleotide sequence ID" value="NZ_CP046640.1"/>
</dbReference>
<dbReference type="Proteomes" id="UP000665020">
    <property type="component" value="Chromosome"/>
</dbReference>
<dbReference type="InterPro" id="IPR003692">
    <property type="entry name" value="Hydantoinase_B"/>
</dbReference>
<dbReference type="PANTHER" id="PTHR11365:SF23">
    <property type="entry name" value="HYPOTHETICAL 5-OXOPROLINASE (EUROFUNG)-RELATED"/>
    <property type="match status" value="1"/>
</dbReference>
<evidence type="ECO:0000313" key="4">
    <source>
        <dbReference type="Proteomes" id="UP000665020"/>
    </source>
</evidence>
<keyword evidence="4" id="KW-1185">Reference proteome</keyword>
<dbReference type="EMBL" id="CP046640">
    <property type="protein sequence ID" value="QTL98779.1"/>
    <property type="molecule type" value="Genomic_DNA"/>
</dbReference>
<evidence type="ECO:0000256" key="1">
    <source>
        <dbReference type="SAM" id="MobiDB-lite"/>
    </source>
</evidence>
<dbReference type="KEGG" id="ifn:GM661_12785"/>
<organism evidence="3 4">
    <name type="scientific">Iocasia fonsfrigidae</name>
    <dbReference type="NCBI Taxonomy" id="2682810"/>
    <lineage>
        <taxon>Bacteria</taxon>
        <taxon>Bacillati</taxon>
        <taxon>Bacillota</taxon>
        <taxon>Clostridia</taxon>
        <taxon>Halanaerobiales</taxon>
        <taxon>Halanaerobiaceae</taxon>
        <taxon>Iocasia</taxon>
    </lineage>
</organism>
<feature type="domain" description="Hydantoinase B/oxoprolinase" evidence="2">
    <location>
        <begin position="8"/>
        <end position="528"/>
    </location>
</feature>
<evidence type="ECO:0000259" key="2">
    <source>
        <dbReference type="Pfam" id="PF02538"/>
    </source>
</evidence>
<dbReference type="GO" id="GO:0006749">
    <property type="term" value="P:glutathione metabolic process"/>
    <property type="evidence" value="ECO:0007669"/>
    <property type="project" value="TreeGrafter"/>
</dbReference>